<dbReference type="InterPro" id="IPR003362">
    <property type="entry name" value="Bact_transf"/>
</dbReference>
<dbReference type="GO" id="GO:0000271">
    <property type="term" value="P:polysaccharide biosynthetic process"/>
    <property type="evidence" value="ECO:0007669"/>
    <property type="project" value="UniProtKB-KW"/>
</dbReference>
<dbReference type="PANTHER" id="PTHR30576">
    <property type="entry name" value="COLANIC BIOSYNTHESIS UDP-GLUCOSE LIPID CARRIER TRANSFERASE"/>
    <property type="match status" value="1"/>
</dbReference>
<dbReference type="RefSeq" id="WP_280741008.1">
    <property type="nucleotide sequence ID" value="NZ_BAAADY010000057.1"/>
</dbReference>
<keyword evidence="2" id="KW-0270">Exopolysaccharide synthesis</keyword>
<feature type="transmembrane region" description="Helical" evidence="3">
    <location>
        <begin position="67"/>
        <end position="85"/>
    </location>
</feature>
<name>A0A7X5Y3K8_9SPHN</name>
<proteinExistence type="inferred from homology"/>
<protein>
    <submittedName>
        <fullName evidence="5">Lipopolysaccharide/colanic/teichoic acid biosynthesis glycosyltransferase</fullName>
    </submittedName>
</protein>
<dbReference type="AlphaFoldDB" id="A0A7X5Y3K8"/>
<feature type="transmembrane region" description="Helical" evidence="3">
    <location>
        <begin position="41"/>
        <end position="61"/>
    </location>
</feature>
<organism evidence="5 6">
    <name type="scientific">Sphingomonas trueperi</name>
    <dbReference type="NCBI Taxonomy" id="53317"/>
    <lineage>
        <taxon>Bacteria</taxon>
        <taxon>Pseudomonadati</taxon>
        <taxon>Pseudomonadota</taxon>
        <taxon>Alphaproteobacteria</taxon>
        <taxon>Sphingomonadales</taxon>
        <taxon>Sphingomonadaceae</taxon>
        <taxon>Sphingomonas</taxon>
    </lineage>
</organism>
<dbReference type="Pfam" id="PF02397">
    <property type="entry name" value="Bac_transf"/>
    <property type="match status" value="1"/>
</dbReference>
<keyword evidence="6" id="KW-1185">Reference proteome</keyword>
<keyword evidence="3" id="KW-1133">Transmembrane helix</keyword>
<comment type="similarity">
    <text evidence="1">Belongs to the bacterial sugar transferase family.</text>
</comment>
<evidence type="ECO:0000313" key="5">
    <source>
        <dbReference type="EMBL" id="NJC00031.1"/>
    </source>
</evidence>
<evidence type="ECO:0000256" key="3">
    <source>
        <dbReference type="SAM" id="Phobius"/>
    </source>
</evidence>
<evidence type="ECO:0000259" key="4">
    <source>
        <dbReference type="Pfam" id="PF02397"/>
    </source>
</evidence>
<keyword evidence="3" id="KW-0472">Membrane</keyword>
<reference evidence="5 6" key="1">
    <citation type="submission" date="2020-03" db="EMBL/GenBank/DDBJ databases">
        <title>Genomic Encyclopedia of Type Strains, Phase IV (KMG-IV): sequencing the most valuable type-strain genomes for metagenomic binning, comparative biology and taxonomic classification.</title>
        <authorList>
            <person name="Goeker M."/>
        </authorList>
    </citation>
    <scope>NUCLEOTIDE SEQUENCE [LARGE SCALE GENOMIC DNA]</scope>
    <source>
        <strain evidence="5 6">DSM 7225</strain>
    </source>
</reference>
<keyword evidence="5" id="KW-0808">Transferase</keyword>
<feature type="transmembrane region" description="Helical" evidence="3">
    <location>
        <begin position="137"/>
        <end position="157"/>
    </location>
</feature>
<dbReference type="Proteomes" id="UP000531251">
    <property type="component" value="Unassembled WGS sequence"/>
</dbReference>
<feature type="domain" description="Bacterial sugar transferase" evidence="4">
    <location>
        <begin position="281"/>
        <end position="469"/>
    </location>
</feature>
<keyword evidence="3" id="KW-0812">Transmembrane</keyword>
<dbReference type="EMBL" id="JAATJB010000028">
    <property type="protein sequence ID" value="NJC00031.1"/>
    <property type="molecule type" value="Genomic_DNA"/>
</dbReference>
<gene>
    <name evidence="5" type="ORF">GGR89_004379</name>
</gene>
<evidence type="ECO:0000313" key="6">
    <source>
        <dbReference type="Proteomes" id="UP000531251"/>
    </source>
</evidence>
<feature type="transmembrane region" description="Helical" evidence="3">
    <location>
        <begin position="283"/>
        <end position="307"/>
    </location>
</feature>
<evidence type="ECO:0000256" key="2">
    <source>
        <dbReference type="ARBA" id="ARBA00023169"/>
    </source>
</evidence>
<dbReference type="GO" id="GO:0016780">
    <property type="term" value="F:phosphotransferase activity, for other substituted phosphate groups"/>
    <property type="evidence" value="ECO:0007669"/>
    <property type="project" value="TreeGrafter"/>
</dbReference>
<evidence type="ECO:0000256" key="1">
    <source>
        <dbReference type="ARBA" id="ARBA00006464"/>
    </source>
</evidence>
<dbReference type="PANTHER" id="PTHR30576:SF0">
    <property type="entry name" value="UNDECAPRENYL-PHOSPHATE N-ACETYLGALACTOSAMINYL 1-PHOSPHATE TRANSFERASE-RELATED"/>
    <property type="match status" value="1"/>
</dbReference>
<comment type="caution">
    <text evidence="5">The sequence shown here is derived from an EMBL/GenBank/DDBJ whole genome shotgun (WGS) entry which is preliminary data.</text>
</comment>
<accession>A0A7X5Y3K8</accession>
<feature type="transmembrane region" description="Helical" evidence="3">
    <location>
        <begin position="106"/>
        <end position="131"/>
    </location>
</feature>
<sequence length="475" mass="50676">MLTSNQAQASILHVPISGASDLELALPGAKSLRTIIVSVKLAAADLAGLAVGYAGAALFAHHLGWPMGARLVPVIAGMYSLIAFYGRSYAPAIATSAATSVCRASLALIVTFLSMVFGAALLGGLSAAWLWPFAGMMVAMMLGITTARVALAMVLSARRSRSRGTGRHTVVLVDGDHRGLIGDVAGVIVDVAAHGLRADVNDPAALARLGRLVGNADRVVVACAADRRASWSAALGGANVPVELLVEEMDGLVPLGAGMFGASPTLKVAAESLAPEERLLKRLFDIAVAGVALLLLLPFFALVAVAIKLDSPGPVFFRQPRVGRSNRPFRMHKFRSMRADMHDVHANRLTTGRDDDRVTRVGRIIRATSIDELPQVIDVLLGHMSIVGPRPHALGAKAGGKLYWEVDGDYWRRHSVKPGITGLAQVRGFRGTTFEEEDLRNRLASDLEYVENWSFTGDIWIVLRTFMALTGQRAF</sequence>